<dbReference type="PROSITE" id="PS51704">
    <property type="entry name" value="GP_PDE"/>
    <property type="match status" value="1"/>
</dbReference>
<name>A0ABV9E2G1_9ACTN</name>
<keyword evidence="3" id="KW-1185">Reference proteome</keyword>
<dbReference type="EMBL" id="JBHSFQ010000024">
    <property type="protein sequence ID" value="MFC4564420.1"/>
    <property type="molecule type" value="Genomic_DNA"/>
</dbReference>
<organism evidence="2 3">
    <name type="scientific">Nocardiopsis mangrovi</name>
    <dbReference type="NCBI Taxonomy" id="1179818"/>
    <lineage>
        <taxon>Bacteria</taxon>
        <taxon>Bacillati</taxon>
        <taxon>Actinomycetota</taxon>
        <taxon>Actinomycetes</taxon>
        <taxon>Streptosporangiales</taxon>
        <taxon>Nocardiopsidaceae</taxon>
        <taxon>Nocardiopsis</taxon>
    </lineage>
</organism>
<dbReference type="RefSeq" id="WP_378577510.1">
    <property type="nucleotide sequence ID" value="NZ_JBHSFQ010000024.1"/>
</dbReference>
<comment type="caution">
    <text evidence="2">The sequence shown here is derived from an EMBL/GenBank/DDBJ whole genome shotgun (WGS) entry which is preliminary data.</text>
</comment>
<feature type="domain" description="GP-PDE" evidence="1">
    <location>
        <begin position="48"/>
        <end position="333"/>
    </location>
</feature>
<protein>
    <submittedName>
        <fullName evidence="2">Glycerophosphodiester phosphodiesterase family protein</fullName>
    </submittedName>
</protein>
<dbReference type="Proteomes" id="UP001595923">
    <property type="component" value="Unassembled WGS sequence"/>
</dbReference>
<dbReference type="Pfam" id="PF03009">
    <property type="entry name" value="GDPD"/>
    <property type="match status" value="1"/>
</dbReference>
<dbReference type="SUPFAM" id="SSF51695">
    <property type="entry name" value="PLC-like phosphodiesterases"/>
    <property type="match status" value="1"/>
</dbReference>
<accession>A0ABV9E2G1</accession>
<dbReference type="InterPro" id="IPR030395">
    <property type="entry name" value="GP_PDE_dom"/>
</dbReference>
<evidence type="ECO:0000313" key="3">
    <source>
        <dbReference type="Proteomes" id="UP001595923"/>
    </source>
</evidence>
<evidence type="ECO:0000259" key="1">
    <source>
        <dbReference type="PROSITE" id="PS51704"/>
    </source>
</evidence>
<dbReference type="PANTHER" id="PTHR43805:SF1">
    <property type="entry name" value="GP-PDE DOMAIN-CONTAINING PROTEIN"/>
    <property type="match status" value="1"/>
</dbReference>
<proteinExistence type="predicted"/>
<evidence type="ECO:0000313" key="2">
    <source>
        <dbReference type="EMBL" id="MFC4564420.1"/>
    </source>
</evidence>
<dbReference type="Gene3D" id="3.20.20.190">
    <property type="entry name" value="Phosphatidylinositol (PI) phosphodiesterase"/>
    <property type="match status" value="1"/>
</dbReference>
<gene>
    <name evidence="2" type="ORF">ACFO4E_21375</name>
</gene>
<dbReference type="InterPro" id="IPR017946">
    <property type="entry name" value="PLC-like_Pdiesterase_TIM-brl"/>
</dbReference>
<sequence>MPPETTAPPPGRRRFRKRFAAGTAVLCTAAFMWVNNTDVLAYHSAGERGVLAHRGLGQTFGHEGVGNDTCTAERIHEPEHDFLENTVRGMRAAFDAGADQVEFDVHMTADDRFAVFHDWELDCRTDLSGTTRDFTLAELKRADIGYGYTADGGGTYPFRGAGVGLMPSLDEVLAEFPEGDLLLHIKSDDPAEGGLLADRLSALPAERLAGLTVYGGDAPIAALRERLPELRVMSKDMMMDCLLAYEAVGWTGHVPSSCSGMQLHIPEGYGPWLWGWPARFTQRMAAADTRVVVVAGSGGFSEGFDDIGSLERVPDGFTGLVWTNRADETAAAIRDRSG</sequence>
<dbReference type="PANTHER" id="PTHR43805">
    <property type="entry name" value="GLYCEROPHOSPHORYL DIESTER PHOSPHODIESTERASE"/>
    <property type="match status" value="1"/>
</dbReference>
<reference evidence="3" key="1">
    <citation type="journal article" date="2019" name="Int. J. Syst. Evol. Microbiol.">
        <title>The Global Catalogue of Microorganisms (GCM) 10K type strain sequencing project: providing services to taxonomists for standard genome sequencing and annotation.</title>
        <authorList>
            <consortium name="The Broad Institute Genomics Platform"/>
            <consortium name="The Broad Institute Genome Sequencing Center for Infectious Disease"/>
            <person name="Wu L."/>
            <person name="Ma J."/>
        </authorList>
    </citation>
    <scope>NUCLEOTIDE SEQUENCE [LARGE SCALE GENOMIC DNA]</scope>
    <source>
        <strain evidence="3">XZYJ18</strain>
    </source>
</reference>